<dbReference type="InterPro" id="IPR027791">
    <property type="entry name" value="Galactosyl_T_C"/>
</dbReference>
<keyword evidence="5" id="KW-1185">Reference proteome</keyword>
<feature type="domain" description="Glycosyltransferase 2-like" evidence="2">
    <location>
        <begin position="3"/>
        <end position="95"/>
    </location>
</feature>
<evidence type="ECO:0008006" key="6">
    <source>
        <dbReference type="Google" id="ProtNLM"/>
    </source>
</evidence>
<evidence type="ECO:0000256" key="1">
    <source>
        <dbReference type="ARBA" id="ARBA00022679"/>
    </source>
</evidence>
<gene>
    <name evidence="4" type="ORF">MYP_3935</name>
</gene>
<dbReference type="PANTHER" id="PTHR40743:SF1">
    <property type="entry name" value="POSSIBLE GLYCOSYLTRANSFERASE"/>
    <property type="match status" value="1"/>
</dbReference>
<proteinExistence type="predicted"/>
<dbReference type="Gene3D" id="3.90.550.10">
    <property type="entry name" value="Spore Coat Polysaccharide Biosynthesis Protein SpsA, Chain A"/>
    <property type="match status" value="1"/>
</dbReference>
<evidence type="ECO:0000313" key="4">
    <source>
        <dbReference type="EMBL" id="GAL86705.1"/>
    </source>
</evidence>
<reference evidence="4 5" key="1">
    <citation type="submission" date="2014-09" db="EMBL/GenBank/DDBJ databases">
        <title>Sporocytophaga myxococcoides PG-01 genome sequencing.</title>
        <authorList>
            <person name="Liu L."/>
            <person name="Gao P.J."/>
            <person name="Chen G.J."/>
            <person name="Wang L.S."/>
        </authorList>
    </citation>
    <scope>NUCLEOTIDE SEQUENCE [LARGE SCALE GENOMIC DNA]</scope>
    <source>
        <strain evidence="4 5">PG-01</strain>
    </source>
</reference>
<dbReference type="PANTHER" id="PTHR40743">
    <property type="entry name" value="NUCLEOTIDE-DIPHOSPHO-SUGAR TRANSFERASE CONTAINING PROTEIN"/>
    <property type="match status" value="1"/>
</dbReference>
<dbReference type="eggNOG" id="COG1215">
    <property type="taxonomic scope" value="Bacteria"/>
</dbReference>
<dbReference type="CDD" id="cd00761">
    <property type="entry name" value="Glyco_tranf_GTA_type"/>
    <property type="match status" value="1"/>
</dbReference>
<feature type="domain" description="Galactosyltransferase C-terminal" evidence="3">
    <location>
        <begin position="112"/>
        <end position="153"/>
    </location>
</feature>
<dbReference type="Pfam" id="PF02709">
    <property type="entry name" value="Glyco_transf_7C"/>
    <property type="match status" value="1"/>
</dbReference>
<evidence type="ECO:0000313" key="5">
    <source>
        <dbReference type="Proteomes" id="UP000030185"/>
    </source>
</evidence>
<dbReference type="EMBL" id="BBLT01000009">
    <property type="protein sequence ID" value="GAL86705.1"/>
    <property type="molecule type" value="Genomic_DNA"/>
</dbReference>
<dbReference type="Pfam" id="PF00535">
    <property type="entry name" value="Glycos_transf_2"/>
    <property type="match status" value="1"/>
</dbReference>
<dbReference type="SUPFAM" id="SSF53448">
    <property type="entry name" value="Nucleotide-diphospho-sugar transferases"/>
    <property type="match status" value="1"/>
</dbReference>
<sequence length="322" mass="37743">MSYGNLEFIVMDYSSSDGLSEWIKSEMSEYIEKGILVYYRYDEADYFDRSHSRNLMFKLATGDIICNTDADNYLGKGFAAYISKKFQEQENLFLVPDTKRKFYYLRDALGRFCAAKQDFMDVSGYDERMSGYGFEDDDLYERLIHNGKKEVIIMDLNYLRAIKHGNENRVENEFYTNYFHKIYINYEKPERSNVVVLYKNGLAHKGILSPNMYNTPAPAVLENNQWEAAYWEKEGNKIVLTSTDNKTTYTFIEMNDWITYNNIDYYNISNELFLRKLSYDLPLITNFGHFLSNKEKRAGVNLDGFGKGAVYKNFSTKKNIVS</sequence>
<dbReference type="STRING" id="153721.MYP_3935"/>
<dbReference type="GO" id="GO:0016740">
    <property type="term" value="F:transferase activity"/>
    <property type="evidence" value="ECO:0007669"/>
    <property type="project" value="UniProtKB-KW"/>
</dbReference>
<dbReference type="InterPro" id="IPR001173">
    <property type="entry name" value="Glyco_trans_2-like"/>
</dbReference>
<dbReference type="AlphaFoldDB" id="A0A098LI97"/>
<keyword evidence="1" id="KW-0808">Transferase</keyword>
<dbReference type="Proteomes" id="UP000030185">
    <property type="component" value="Unassembled WGS sequence"/>
</dbReference>
<comment type="caution">
    <text evidence="4">The sequence shown here is derived from an EMBL/GenBank/DDBJ whole genome shotgun (WGS) entry which is preliminary data.</text>
</comment>
<protein>
    <recommendedName>
        <fullName evidence="6">Glycosyltransferase 2-like domain-containing protein</fullName>
    </recommendedName>
</protein>
<name>A0A098LI97_9BACT</name>
<evidence type="ECO:0000259" key="2">
    <source>
        <dbReference type="Pfam" id="PF00535"/>
    </source>
</evidence>
<dbReference type="InterPro" id="IPR029044">
    <property type="entry name" value="Nucleotide-diphossugar_trans"/>
</dbReference>
<evidence type="ECO:0000259" key="3">
    <source>
        <dbReference type="Pfam" id="PF02709"/>
    </source>
</evidence>
<accession>A0A098LI97</accession>
<organism evidence="4 5">
    <name type="scientific">Sporocytophaga myxococcoides</name>
    <dbReference type="NCBI Taxonomy" id="153721"/>
    <lineage>
        <taxon>Bacteria</taxon>
        <taxon>Pseudomonadati</taxon>
        <taxon>Bacteroidota</taxon>
        <taxon>Cytophagia</taxon>
        <taxon>Cytophagales</taxon>
        <taxon>Cytophagaceae</taxon>
        <taxon>Sporocytophaga</taxon>
    </lineage>
</organism>